<evidence type="ECO:0000313" key="3">
    <source>
        <dbReference type="Proteomes" id="UP000321514"/>
    </source>
</evidence>
<comment type="caution">
    <text evidence="2">The sequence shown here is derived from an EMBL/GenBank/DDBJ whole genome shotgun (WGS) entry which is preliminary data.</text>
</comment>
<gene>
    <name evidence="2" type="ORF">MFU01_63460</name>
</gene>
<name>A0A511TAU1_MYXFU</name>
<dbReference type="AlphaFoldDB" id="A0A511TAU1"/>
<feature type="region of interest" description="Disordered" evidence="1">
    <location>
        <begin position="76"/>
        <end position="99"/>
    </location>
</feature>
<protein>
    <submittedName>
        <fullName evidence="2">Uncharacterized protein</fullName>
    </submittedName>
</protein>
<dbReference type="EMBL" id="BJXR01000046">
    <property type="protein sequence ID" value="GEN11309.1"/>
    <property type="molecule type" value="Genomic_DNA"/>
</dbReference>
<reference evidence="2 3" key="1">
    <citation type="submission" date="2019-07" db="EMBL/GenBank/DDBJ databases">
        <title>Whole genome shotgun sequence of Myxococcus fulvus NBRC 100333.</title>
        <authorList>
            <person name="Hosoyama A."/>
            <person name="Uohara A."/>
            <person name="Ohji S."/>
            <person name="Ichikawa N."/>
        </authorList>
    </citation>
    <scope>NUCLEOTIDE SEQUENCE [LARGE SCALE GENOMIC DNA]</scope>
    <source>
        <strain evidence="2 3">NBRC 100333</strain>
    </source>
</reference>
<dbReference type="Proteomes" id="UP000321514">
    <property type="component" value="Unassembled WGS sequence"/>
</dbReference>
<sequence>MLTTNVTLAGDLACHGDVVDTVFATAPMGFPSTRGGAGNRFGDAGLSPCVPEDGYLPMGRKEDVLKVFERGIQRALEDPALDTESGPRCSWNPPGNERR</sequence>
<organism evidence="2 3">
    <name type="scientific">Myxococcus fulvus</name>
    <dbReference type="NCBI Taxonomy" id="33"/>
    <lineage>
        <taxon>Bacteria</taxon>
        <taxon>Pseudomonadati</taxon>
        <taxon>Myxococcota</taxon>
        <taxon>Myxococcia</taxon>
        <taxon>Myxococcales</taxon>
        <taxon>Cystobacterineae</taxon>
        <taxon>Myxococcaceae</taxon>
        <taxon>Myxococcus</taxon>
    </lineage>
</organism>
<evidence type="ECO:0000256" key="1">
    <source>
        <dbReference type="SAM" id="MobiDB-lite"/>
    </source>
</evidence>
<proteinExistence type="predicted"/>
<accession>A0A511TAU1</accession>
<dbReference type="STRING" id="1334629.MFUL124B02_43210"/>
<evidence type="ECO:0000313" key="2">
    <source>
        <dbReference type="EMBL" id="GEN11309.1"/>
    </source>
</evidence>